<dbReference type="Proteomes" id="UP001231649">
    <property type="component" value="Chromosome 8"/>
</dbReference>
<evidence type="ECO:0000313" key="2">
    <source>
        <dbReference type="Proteomes" id="UP001231649"/>
    </source>
</evidence>
<accession>A0ACC2QUG4</accession>
<proteinExistence type="predicted"/>
<comment type="caution">
    <text evidence="1">The sequence shown here is derived from an EMBL/GenBank/DDBJ whole genome shotgun (WGS) entry which is preliminary data.</text>
</comment>
<sequence>MGNSKSKKVKISDEQPQHVGKNKAESRERINSLKTDLSDAGSKNANEGFDNGENRDKDNASSASTVEVLDDK</sequence>
<protein>
    <submittedName>
        <fullName evidence="1">Uncharacterized protein</fullName>
    </submittedName>
</protein>
<organism evidence="1 2">
    <name type="scientific">Mythimna loreyi</name>
    <dbReference type="NCBI Taxonomy" id="667449"/>
    <lineage>
        <taxon>Eukaryota</taxon>
        <taxon>Metazoa</taxon>
        <taxon>Ecdysozoa</taxon>
        <taxon>Arthropoda</taxon>
        <taxon>Hexapoda</taxon>
        <taxon>Insecta</taxon>
        <taxon>Pterygota</taxon>
        <taxon>Neoptera</taxon>
        <taxon>Endopterygota</taxon>
        <taxon>Lepidoptera</taxon>
        <taxon>Glossata</taxon>
        <taxon>Ditrysia</taxon>
        <taxon>Noctuoidea</taxon>
        <taxon>Noctuidae</taxon>
        <taxon>Noctuinae</taxon>
        <taxon>Hadenini</taxon>
        <taxon>Mythimna</taxon>
    </lineage>
</organism>
<reference evidence="1" key="1">
    <citation type="submission" date="2023-03" db="EMBL/GenBank/DDBJ databases">
        <title>Chromosome-level genomes of two armyworms, Mythimna separata and Mythimna loreyi, provide insights into the biosynthesis and reception of sex pheromones.</title>
        <authorList>
            <person name="Zhao H."/>
        </authorList>
    </citation>
    <scope>NUCLEOTIDE SEQUENCE</scope>
    <source>
        <strain evidence="1">BeijingLab</strain>
    </source>
</reference>
<name>A0ACC2QUG4_9NEOP</name>
<dbReference type="EMBL" id="CM056784">
    <property type="protein sequence ID" value="KAJ8724374.1"/>
    <property type="molecule type" value="Genomic_DNA"/>
</dbReference>
<evidence type="ECO:0000313" key="1">
    <source>
        <dbReference type="EMBL" id="KAJ8724374.1"/>
    </source>
</evidence>
<keyword evidence="2" id="KW-1185">Reference proteome</keyword>
<gene>
    <name evidence="1" type="ORF">PYW08_015848</name>
</gene>